<feature type="transmembrane region" description="Helical" evidence="1">
    <location>
        <begin position="145"/>
        <end position="170"/>
    </location>
</feature>
<gene>
    <name evidence="2" type="ORF">LSP00402_LOCUS19638</name>
</gene>
<name>A0A7S2U124_9EUKA</name>
<dbReference type="EMBL" id="HBHP01031858">
    <property type="protein sequence ID" value="CAD9775641.1"/>
    <property type="molecule type" value="Transcribed_RNA"/>
</dbReference>
<keyword evidence="1" id="KW-1133">Transmembrane helix</keyword>
<proteinExistence type="predicted"/>
<feature type="transmembrane region" description="Helical" evidence="1">
    <location>
        <begin position="20"/>
        <end position="45"/>
    </location>
</feature>
<protein>
    <submittedName>
        <fullName evidence="2">Uncharacterized protein</fullName>
    </submittedName>
</protein>
<keyword evidence="1" id="KW-0812">Transmembrane</keyword>
<organism evidence="2">
    <name type="scientific">Lotharella oceanica</name>
    <dbReference type="NCBI Taxonomy" id="641309"/>
    <lineage>
        <taxon>Eukaryota</taxon>
        <taxon>Sar</taxon>
        <taxon>Rhizaria</taxon>
        <taxon>Cercozoa</taxon>
        <taxon>Chlorarachniophyceae</taxon>
        <taxon>Lotharella</taxon>
    </lineage>
</organism>
<dbReference type="AlphaFoldDB" id="A0A7S2U124"/>
<keyword evidence="1" id="KW-0472">Membrane</keyword>
<accession>A0A7S2U124</accession>
<reference evidence="2" key="1">
    <citation type="submission" date="2021-01" db="EMBL/GenBank/DDBJ databases">
        <authorList>
            <person name="Corre E."/>
            <person name="Pelletier E."/>
            <person name="Niang G."/>
            <person name="Scheremetjew M."/>
            <person name="Finn R."/>
            <person name="Kale V."/>
            <person name="Holt S."/>
            <person name="Cochrane G."/>
            <person name="Meng A."/>
            <person name="Brown T."/>
            <person name="Cohen L."/>
        </authorList>
    </citation>
    <scope>NUCLEOTIDE SEQUENCE</scope>
    <source>
        <strain evidence="2">CCMP622</strain>
    </source>
</reference>
<evidence type="ECO:0000313" key="2">
    <source>
        <dbReference type="EMBL" id="CAD9775641.1"/>
    </source>
</evidence>
<evidence type="ECO:0000256" key="1">
    <source>
        <dbReference type="SAM" id="Phobius"/>
    </source>
</evidence>
<sequence>MDAYTPLGEQKKTIRVSSRVLSTLLFANAALIFVYVCCLSSSAPLGAGMMARTRMAPAVRTAMPMRDVRMGASMPNFQTFKRDMDSKYPDSWEMKGDALYKDLLTQFDDKMKFVAAEQKSLDSKLLTVEQLESQTFEWEKGPSTILAAVLLLGLPIATLTGFLTGFVSIVE</sequence>